<name>A0AAD8GYX7_9APIA</name>
<dbReference type="Gene3D" id="3.30.559.10">
    <property type="entry name" value="Chloramphenicol acetyltransferase-like domain"/>
    <property type="match status" value="2"/>
</dbReference>
<protein>
    <submittedName>
        <fullName evidence="4">Acylsugar acyltransferase</fullName>
    </submittedName>
</protein>
<reference evidence="4" key="2">
    <citation type="submission" date="2023-05" db="EMBL/GenBank/DDBJ databases">
        <authorList>
            <person name="Schelkunov M.I."/>
        </authorList>
    </citation>
    <scope>NUCLEOTIDE SEQUENCE</scope>
    <source>
        <strain evidence="4">Hsosn_3</strain>
        <tissue evidence="4">Leaf</tissue>
    </source>
</reference>
<evidence type="ECO:0000313" key="4">
    <source>
        <dbReference type="EMBL" id="KAK1356560.1"/>
    </source>
</evidence>
<keyword evidence="2" id="KW-0808">Transferase</keyword>
<organism evidence="4 5">
    <name type="scientific">Heracleum sosnowskyi</name>
    <dbReference type="NCBI Taxonomy" id="360622"/>
    <lineage>
        <taxon>Eukaryota</taxon>
        <taxon>Viridiplantae</taxon>
        <taxon>Streptophyta</taxon>
        <taxon>Embryophyta</taxon>
        <taxon>Tracheophyta</taxon>
        <taxon>Spermatophyta</taxon>
        <taxon>Magnoliopsida</taxon>
        <taxon>eudicotyledons</taxon>
        <taxon>Gunneridae</taxon>
        <taxon>Pentapetalae</taxon>
        <taxon>asterids</taxon>
        <taxon>campanulids</taxon>
        <taxon>Apiales</taxon>
        <taxon>Apiaceae</taxon>
        <taxon>Apioideae</taxon>
        <taxon>apioid superclade</taxon>
        <taxon>Tordylieae</taxon>
        <taxon>Tordyliinae</taxon>
        <taxon>Heracleum</taxon>
    </lineage>
</organism>
<comment type="similarity">
    <text evidence="1">Belongs to the plant acyltransferase family.</text>
</comment>
<dbReference type="InterPro" id="IPR023213">
    <property type="entry name" value="CAT-like_dom_sf"/>
</dbReference>
<dbReference type="Pfam" id="PF02458">
    <property type="entry name" value="Transferase"/>
    <property type="match status" value="1"/>
</dbReference>
<dbReference type="Proteomes" id="UP001237642">
    <property type="component" value="Unassembled WGS sequence"/>
</dbReference>
<keyword evidence="5" id="KW-1185">Reference proteome</keyword>
<dbReference type="GO" id="GO:0016746">
    <property type="term" value="F:acyltransferase activity"/>
    <property type="evidence" value="ECO:0007669"/>
    <property type="project" value="UniProtKB-KW"/>
</dbReference>
<evidence type="ECO:0000313" key="5">
    <source>
        <dbReference type="Proteomes" id="UP001237642"/>
    </source>
</evidence>
<dbReference type="EMBL" id="JAUIZM010000011">
    <property type="protein sequence ID" value="KAK1356560.1"/>
    <property type="molecule type" value="Genomic_DNA"/>
</dbReference>
<dbReference type="PANTHER" id="PTHR31623:SF118">
    <property type="entry name" value="BAHD ACYLTRANSFERASE"/>
    <property type="match status" value="1"/>
</dbReference>
<gene>
    <name evidence="4" type="ORF">POM88_049816</name>
</gene>
<evidence type="ECO:0000256" key="3">
    <source>
        <dbReference type="ARBA" id="ARBA00023315"/>
    </source>
</evidence>
<proteinExistence type="inferred from homology"/>
<evidence type="ECO:0000256" key="1">
    <source>
        <dbReference type="ARBA" id="ARBA00009861"/>
    </source>
</evidence>
<reference evidence="4" key="1">
    <citation type="submission" date="2023-02" db="EMBL/GenBank/DDBJ databases">
        <title>Genome of toxic invasive species Heracleum sosnowskyi carries increased number of genes despite the absence of recent whole-genome duplications.</title>
        <authorList>
            <person name="Schelkunov M."/>
            <person name="Shtratnikova V."/>
            <person name="Makarenko M."/>
            <person name="Klepikova A."/>
            <person name="Omelchenko D."/>
            <person name="Novikova G."/>
            <person name="Obukhova E."/>
            <person name="Bogdanov V."/>
            <person name="Penin A."/>
            <person name="Logacheva M."/>
        </authorList>
    </citation>
    <scope>NUCLEOTIDE SEQUENCE</scope>
    <source>
        <strain evidence="4">Hsosn_3</strain>
        <tissue evidence="4">Leaf</tissue>
    </source>
</reference>
<sequence length="325" mass="36190">MDCKLSEILEKFEPQTIDLFYPKGVLWNESYKGSLVVIQVTFFNCGAVAISICLLHKIADGGTVASFLCDWASLAQNSGLNLSPPHFISKSLVPPNDPPIVREITKIEKLDNCVTRRFVFDASKLAHLKAMVTKLGVPNPSRVELVGALIYKCFMAANLKAKGESSRPYLFIQPVNLRPRTVPPVPANSVGNFSWFSTVMVKNEKEKELHSLVTAIKNGMTQFNDRFCKNQTSNECYAMICDMMKHMMNKSMSDECKVYKGTSLCRFPFDDTDFGWGKPIWAGPSSSVITNTFVLKDAPDLGIEAWVTLQEEEMGFFASDVAALL</sequence>
<dbReference type="PANTHER" id="PTHR31623">
    <property type="entry name" value="F21J9.9"/>
    <property type="match status" value="1"/>
</dbReference>
<keyword evidence="3 4" id="KW-0012">Acyltransferase</keyword>
<dbReference type="AlphaFoldDB" id="A0AAD8GYX7"/>
<comment type="caution">
    <text evidence="4">The sequence shown here is derived from an EMBL/GenBank/DDBJ whole genome shotgun (WGS) entry which is preliminary data.</text>
</comment>
<evidence type="ECO:0000256" key="2">
    <source>
        <dbReference type="ARBA" id="ARBA00022679"/>
    </source>
</evidence>
<accession>A0AAD8GYX7</accession>